<gene>
    <name evidence="1" type="ORF">NBR_LOCUS17584</name>
</gene>
<organism evidence="3">
    <name type="scientific">Nippostrongylus brasiliensis</name>
    <name type="common">Rat hookworm</name>
    <dbReference type="NCBI Taxonomy" id="27835"/>
    <lineage>
        <taxon>Eukaryota</taxon>
        <taxon>Metazoa</taxon>
        <taxon>Ecdysozoa</taxon>
        <taxon>Nematoda</taxon>
        <taxon>Chromadorea</taxon>
        <taxon>Rhabditida</taxon>
        <taxon>Rhabditina</taxon>
        <taxon>Rhabditomorpha</taxon>
        <taxon>Strongyloidea</taxon>
        <taxon>Heligmosomidae</taxon>
        <taxon>Nippostrongylus</taxon>
    </lineage>
</organism>
<proteinExistence type="predicted"/>
<dbReference type="Pfam" id="PF13920">
    <property type="entry name" value="zf-C3HC4_3"/>
    <property type="match status" value="1"/>
</dbReference>
<sequence>MVDKCLAEDTDEQEPSCADDTCCVCLSRVATVHAYPCGHKISCRLCATIMLKVDLFSVALLNFSVSYLLQYCPESFT</sequence>
<dbReference type="EMBL" id="UYSL01022849">
    <property type="protein sequence ID" value="VDL81241.1"/>
    <property type="molecule type" value="Genomic_DNA"/>
</dbReference>
<accession>A0A0N4YKK7</accession>
<keyword evidence="2" id="KW-1185">Reference proteome</keyword>
<dbReference type="STRING" id="27835.A0A0N4YKK7"/>
<dbReference type="Gene3D" id="3.30.40.10">
    <property type="entry name" value="Zinc/RING finger domain, C3HC4 (zinc finger)"/>
    <property type="match status" value="1"/>
</dbReference>
<reference evidence="1 2" key="2">
    <citation type="submission" date="2018-11" db="EMBL/GenBank/DDBJ databases">
        <authorList>
            <consortium name="Pathogen Informatics"/>
        </authorList>
    </citation>
    <scope>NUCLEOTIDE SEQUENCE [LARGE SCALE GENOMIC DNA]</scope>
</reference>
<evidence type="ECO:0000313" key="3">
    <source>
        <dbReference type="WBParaSite" id="NBR_0001758301-mRNA-1"/>
    </source>
</evidence>
<dbReference type="InterPro" id="IPR013083">
    <property type="entry name" value="Znf_RING/FYVE/PHD"/>
</dbReference>
<protein>
    <submittedName>
        <fullName evidence="3">Zf-C3HC4 domain-containing protein</fullName>
    </submittedName>
</protein>
<reference evidence="3" key="1">
    <citation type="submission" date="2017-02" db="UniProtKB">
        <authorList>
            <consortium name="WormBaseParasite"/>
        </authorList>
    </citation>
    <scope>IDENTIFICATION</scope>
</reference>
<dbReference type="WBParaSite" id="NBR_0001758301-mRNA-1">
    <property type="protein sequence ID" value="NBR_0001758301-mRNA-1"/>
    <property type="gene ID" value="NBR_0001758301"/>
</dbReference>
<evidence type="ECO:0000313" key="1">
    <source>
        <dbReference type="EMBL" id="VDL81241.1"/>
    </source>
</evidence>
<evidence type="ECO:0000313" key="2">
    <source>
        <dbReference type="Proteomes" id="UP000271162"/>
    </source>
</evidence>
<name>A0A0N4YKK7_NIPBR</name>
<dbReference type="Proteomes" id="UP000271162">
    <property type="component" value="Unassembled WGS sequence"/>
</dbReference>
<dbReference type="AlphaFoldDB" id="A0A0N4YKK7"/>